<keyword evidence="10" id="KW-1185">Reference proteome</keyword>
<feature type="transmembrane region" description="Helical" evidence="8">
    <location>
        <begin position="12"/>
        <end position="31"/>
    </location>
</feature>
<feature type="transmembrane region" description="Helical" evidence="8">
    <location>
        <begin position="548"/>
        <end position="568"/>
    </location>
</feature>
<dbReference type="InterPro" id="IPR031312">
    <property type="entry name" value="Na/sul_symport_CS"/>
</dbReference>
<evidence type="ECO:0000256" key="6">
    <source>
        <dbReference type="ARBA" id="ARBA00023136"/>
    </source>
</evidence>
<feature type="transmembrane region" description="Helical" evidence="8">
    <location>
        <begin position="323"/>
        <end position="346"/>
    </location>
</feature>
<protein>
    <submittedName>
        <fullName evidence="9">Uncharacterized protein</fullName>
    </submittedName>
</protein>
<dbReference type="AlphaFoldDB" id="A0AAN9AJL4"/>
<dbReference type="EMBL" id="JBAMIC010004070">
    <property type="protein sequence ID" value="KAK7087984.1"/>
    <property type="molecule type" value="Genomic_DNA"/>
</dbReference>
<feature type="transmembrane region" description="Helical" evidence="8">
    <location>
        <begin position="43"/>
        <end position="66"/>
    </location>
</feature>
<comment type="subcellular location">
    <subcellularLocation>
        <location evidence="1">Membrane</location>
        <topology evidence="1">Multi-pass membrane protein</topology>
    </subcellularLocation>
</comment>
<evidence type="ECO:0000256" key="5">
    <source>
        <dbReference type="ARBA" id="ARBA00022989"/>
    </source>
</evidence>
<feature type="transmembrane region" description="Helical" evidence="8">
    <location>
        <begin position="358"/>
        <end position="380"/>
    </location>
</feature>
<dbReference type="PANTHER" id="PTHR10283:SF82">
    <property type="entry name" value="SOLUTE CARRIER FAMILY 13 MEMBER 2"/>
    <property type="match status" value="1"/>
</dbReference>
<feature type="compositionally biased region" description="Basic and acidic residues" evidence="7">
    <location>
        <begin position="174"/>
        <end position="189"/>
    </location>
</feature>
<evidence type="ECO:0000256" key="7">
    <source>
        <dbReference type="SAM" id="MobiDB-lite"/>
    </source>
</evidence>
<proteinExistence type="inferred from homology"/>
<evidence type="ECO:0000256" key="8">
    <source>
        <dbReference type="SAM" id="Phobius"/>
    </source>
</evidence>
<keyword evidence="5 8" id="KW-1133">Transmembrane helix</keyword>
<dbReference type="GO" id="GO:0005886">
    <property type="term" value="C:plasma membrane"/>
    <property type="evidence" value="ECO:0007669"/>
    <property type="project" value="TreeGrafter"/>
</dbReference>
<dbReference type="PANTHER" id="PTHR10283">
    <property type="entry name" value="SOLUTE CARRIER FAMILY 13 MEMBER"/>
    <property type="match status" value="1"/>
</dbReference>
<dbReference type="GO" id="GO:0015141">
    <property type="term" value="F:succinate transmembrane transporter activity"/>
    <property type="evidence" value="ECO:0007669"/>
    <property type="project" value="UniProtKB-ARBA"/>
</dbReference>
<accession>A0AAN9AJL4</accession>
<feature type="transmembrane region" description="Helical" evidence="8">
    <location>
        <begin position="223"/>
        <end position="243"/>
    </location>
</feature>
<dbReference type="InterPro" id="IPR001898">
    <property type="entry name" value="SLC13A/DASS"/>
</dbReference>
<evidence type="ECO:0000256" key="4">
    <source>
        <dbReference type="ARBA" id="ARBA00022692"/>
    </source>
</evidence>
<dbReference type="Proteomes" id="UP001374579">
    <property type="component" value="Unassembled WGS sequence"/>
</dbReference>
<keyword evidence="3" id="KW-0813">Transport</keyword>
<dbReference type="Pfam" id="PF00939">
    <property type="entry name" value="Na_sulph_symp"/>
    <property type="match status" value="1"/>
</dbReference>
<dbReference type="CDD" id="cd01115">
    <property type="entry name" value="SLC13_permease"/>
    <property type="match status" value="1"/>
</dbReference>
<name>A0AAN9AJL4_9CAEN</name>
<feature type="region of interest" description="Disordered" evidence="7">
    <location>
        <begin position="170"/>
        <end position="209"/>
    </location>
</feature>
<comment type="caution">
    <text evidence="9">The sequence shown here is derived from an EMBL/GenBank/DDBJ whole genome shotgun (WGS) entry which is preliminary data.</text>
</comment>
<feature type="transmembrane region" description="Helical" evidence="8">
    <location>
        <begin position="86"/>
        <end position="103"/>
    </location>
</feature>
<feature type="transmembrane region" description="Helical" evidence="8">
    <location>
        <begin position="508"/>
        <end position="527"/>
    </location>
</feature>
<feature type="transmembrane region" description="Helical" evidence="8">
    <location>
        <begin position="263"/>
        <end position="285"/>
    </location>
</feature>
<sequence length="592" mass="64885">MASCWQMIRGWSSLFVVILTPLVLLPLPLIINTPEGKTAYTLFIMAVYWVTEAIPIGVTSLLPIILFPMMNIIDAKVIAKSYMSDLLLLFLGGLLVAVAIERWNLHRRIALKILLLVGSEPRWLMLGMMLATWFLSMWISNTATTAMMIPITEAVLQQLKGTLTTDNLSDEAEDVKGSVEKQKIGDSEKANGTSKPEPEEPGSPETPREKHYRLMCKGMSLSICYAANSGGIATLTGTGPNLVLKENADKLYAEHGLSSPVNFASWIGFGLPLSALVLFVCWIWLQIAFLRCRGLCQCCTSSEEKTAQGKRVKAIVRQEYEKLGPITFAEGAVLFWFIMLVVLWISRDLGGVGGWGDLFAEGSVSDATPAILIGVCLFFFPSRLPFRRRTHAPERYSVNGIPVEVDDDDDYRLKPLLLWSDAHSKVPWSLFLLLGGGFALSEGCKQSGLSAWMGEQLEVFSSVDKWGMLFILCYLTAAMTEVTSNTAISILLMPILTTLALRTGVHPLYYMFPAALSCSFAFMLPVATPPNAIVFSYGHVRVVDMMSAGLVMNILAVPLLVMATGTWGDAMFDFGNIPAAFLNSTSALASQA</sequence>
<feature type="transmembrane region" description="Helical" evidence="8">
    <location>
        <begin position="469"/>
        <end position="496"/>
    </location>
</feature>
<gene>
    <name evidence="9" type="ORF">V1264_021967</name>
</gene>
<organism evidence="9 10">
    <name type="scientific">Littorina saxatilis</name>
    <dbReference type="NCBI Taxonomy" id="31220"/>
    <lineage>
        <taxon>Eukaryota</taxon>
        <taxon>Metazoa</taxon>
        <taxon>Spiralia</taxon>
        <taxon>Lophotrochozoa</taxon>
        <taxon>Mollusca</taxon>
        <taxon>Gastropoda</taxon>
        <taxon>Caenogastropoda</taxon>
        <taxon>Littorinimorpha</taxon>
        <taxon>Littorinoidea</taxon>
        <taxon>Littorinidae</taxon>
        <taxon>Littorina</taxon>
    </lineage>
</organism>
<comment type="similarity">
    <text evidence="2">Belongs to the SLC13A/DASS transporter (TC 2.A.47) family. NADC subfamily.</text>
</comment>
<evidence type="ECO:0000256" key="2">
    <source>
        <dbReference type="ARBA" id="ARBA00006772"/>
    </source>
</evidence>
<dbReference type="PROSITE" id="PS01271">
    <property type="entry name" value="NA_SULFATE"/>
    <property type="match status" value="1"/>
</dbReference>
<evidence type="ECO:0000313" key="10">
    <source>
        <dbReference type="Proteomes" id="UP001374579"/>
    </source>
</evidence>
<evidence type="ECO:0000256" key="1">
    <source>
        <dbReference type="ARBA" id="ARBA00004141"/>
    </source>
</evidence>
<keyword evidence="4 8" id="KW-0812">Transmembrane</keyword>
<reference evidence="9 10" key="1">
    <citation type="submission" date="2024-02" db="EMBL/GenBank/DDBJ databases">
        <title>Chromosome-scale genome assembly of the rough periwinkle Littorina saxatilis.</title>
        <authorList>
            <person name="De Jode A."/>
            <person name="Faria R."/>
            <person name="Formenti G."/>
            <person name="Sims Y."/>
            <person name="Smith T.P."/>
            <person name="Tracey A."/>
            <person name="Wood J.M.D."/>
            <person name="Zagrodzka Z.B."/>
            <person name="Johannesson K."/>
            <person name="Butlin R.K."/>
            <person name="Leder E.H."/>
        </authorList>
    </citation>
    <scope>NUCLEOTIDE SEQUENCE [LARGE SCALE GENOMIC DNA]</scope>
    <source>
        <strain evidence="9">Snail1</strain>
        <tissue evidence="9">Muscle</tissue>
    </source>
</reference>
<evidence type="ECO:0000313" key="9">
    <source>
        <dbReference type="EMBL" id="KAK7087984.1"/>
    </source>
</evidence>
<feature type="transmembrane region" description="Helical" evidence="8">
    <location>
        <begin position="123"/>
        <end position="140"/>
    </location>
</feature>
<keyword evidence="6 8" id="KW-0472">Membrane</keyword>
<evidence type="ECO:0000256" key="3">
    <source>
        <dbReference type="ARBA" id="ARBA00022448"/>
    </source>
</evidence>